<evidence type="ECO:0000313" key="1">
    <source>
        <dbReference type="EMBL" id="MFG6110208.1"/>
    </source>
</evidence>
<keyword evidence="2" id="KW-1185">Reference proteome</keyword>
<name>A0ABW7CZ28_9GAMM</name>
<accession>A0ABW7CZ28</accession>
<dbReference type="EMBL" id="JBHGCJ010000010">
    <property type="protein sequence ID" value="MFG6110208.1"/>
    <property type="molecule type" value="Genomic_DNA"/>
</dbReference>
<dbReference type="RefSeq" id="WP_259203583.1">
    <property type="nucleotide sequence ID" value="NZ_JBHGCJ010000010.1"/>
</dbReference>
<protein>
    <recommendedName>
        <fullName evidence="3">DUF493 domain-containing protein</fullName>
    </recommendedName>
</protein>
<gene>
    <name evidence="1" type="ORF">ACEU0G_000067</name>
</gene>
<sequence length="98" mass="10984">MDPDATDPTLGTPADYSDALYPVYFEVGEWQHVARDALVAFLVQRSEDHPAFEFEPAAVRCSAHGYEVDLPMQLIPEVVRALAEHNVAVYQVVRLARE</sequence>
<evidence type="ECO:0008006" key="3">
    <source>
        <dbReference type="Google" id="ProtNLM"/>
    </source>
</evidence>
<organism evidence="1 2">
    <name type="scientific">Stenotrophomonas nematodicola</name>
    <dbReference type="NCBI Taxonomy" id="2656746"/>
    <lineage>
        <taxon>Bacteria</taxon>
        <taxon>Pseudomonadati</taxon>
        <taxon>Pseudomonadota</taxon>
        <taxon>Gammaproteobacteria</taxon>
        <taxon>Lysobacterales</taxon>
        <taxon>Lysobacteraceae</taxon>
        <taxon>Stenotrophomonas</taxon>
    </lineage>
</organism>
<dbReference type="Proteomes" id="UP001605261">
    <property type="component" value="Unassembled WGS sequence"/>
</dbReference>
<proteinExistence type="predicted"/>
<evidence type="ECO:0000313" key="2">
    <source>
        <dbReference type="Proteomes" id="UP001605261"/>
    </source>
</evidence>
<reference evidence="1 2" key="1">
    <citation type="submission" date="2024-09" db="EMBL/GenBank/DDBJ databases">
        <authorList>
            <consortium name="All-Russian atlas of soil microorganisms"/>
            <consortium name="as a basis for the search for new antimicrobial producers and enzymes with unique properties"/>
            <person name="Sokolova E.A."/>
            <person name="Voronina E.N."/>
        </authorList>
    </citation>
    <scope>NUCLEOTIDE SEQUENCE [LARGE SCALE GENOMIC DNA]</scope>
    <source>
        <strain evidence="1 2">AF-22b-331.1</strain>
    </source>
</reference>
<comment type="caution">
    <text evidence="1">The sequence shown here is derived from an EMBL/GenBank/DDBJ whole genome shotgun (WGS) entry which is preliminary data.</text>
</comment>